<reference evidence="1 2" key="1">
    <citation type="submission" date="2020-08" db="EMBL/GenBank/DDBJ databases">
        <title>Sequencing the genomes of 1000 actinobacteria strains.</title>
        <authorList>
            <person name="Klenk H.-P."/>
        </authorList>
    </citation>
    <scope>NUCLEOTIDE SEQUENCE [LARGE SCALE GENOMIC DNA]</scope>
    <source>
        <strain evidence="1 2">DSM 20419</strain>
    </source>
</reference>
<name>A0A7W4UK38_9MICO</name>
<sequence length="373" mass="40648">MTADLSRAELLGLRQRALGLTGDRRGVAETADRLLALQGQDLPGALWSLGLRSGAPIADVRASFDRGELVRCWPLRGTLHVVPARDLAWVQQLTADRTRASMRKRHQDLGIDAHAEQAARASLQNEMDARGESRHLTRAELFAAWERDGIATGGQRGAHLLWLLSLDATLVYGPFSGTEQQLVIGTEWITNSATMDHDAAVRELVGRYLRGHGPATLADIQYWCKLPLAELRAAIDELGDSLAHVQVEGSSYLADAETLERQELRKSAATLLLPGFDEWILGYQDRSASVHPDHADLIVPGGNGMFRATVVRHGRCVGLWSKTSTAKRTRVVASPISGAFSATAEREIRAQADRYAAFLGLEGTLTIGEQLLA</sequence>
<evidence type="ECO:0000313" key="2">
    <source>
        <dbReference type="Proteomes" id="UP000545286"/>
    </source>
</evidence>
<dbReference type="PANTHER" id="PTHR38479">
    <property type="entry name" value="LMO0824 PROTEIN"/>
    <property type="match status" value="1"/>
</dbReference>
<keyword evidence="2" id="KW-1185">Reference proteome</keyword>
<protein>
    <recommendedName>
        <fullName evidence="3">Winged helix DNA-binding domain-containing protein</fullName>
    </recommendedName>
</protein>
<dbReference type="EMBL" id="JACHWJ010000001">
    <property type="protein sequence ID" value="MBB2955905.1"/>
    <property type="molecule type" value="Genomic_DNA"/>
</dbReference>
<dbReference type="AlphaFoldDB" id="A0A7W4UK38"/>
<evidence type="ECO:0008006" key="3">
    <source>
        <dbReference type="Google" id="ProtNLM"/>
    </source>
</evidence>
<dbReference type="Proteomes" id="UP000545286">
    <property type="component" value="Unassembled WGS sequence"/>
</dbReference>
<dbReference type="Pfam" id="PF06224">
    <property type="entry name" value="AlkZ-like"/>
    <property type="match status" value="1"/>
</dbReference>
<evidence type="ECO:0000313" key="1">
    <source>
        <dbReference type="EMBL" id="MBB2955905.1"/>
    </source>
</evidence>
<proteinExistence type="predicted"/>
<organism evidence="1 2">
    <name type="scientific">Pseudoclavibacter helvolus</name>
    <dbReference type="NCBI Taxonomy" id="255205"/>
    <lineage>
        <taxon>Bacteria</taxon>
        <taxon>Bacillati</taxon>
        <taxon>Actinomycetota</taxon>
        <taxon>Actinomycetes</taxon>
        <taxon>Micrococcales</taxon>
        <taxon>Microbacteriaceae</taxon>
        <taxon>Pseudoclavibacter</taxon>
    </lineage>
</organism>
<dbReference type="RefSeq" id="WP_183622297.1">
    <property type="nucleotide sequence ID" value="NZ_JACHWJ010000001.1"/>
</dbReference>
<gene>
    <name evidence="1" type="ORF">FHX72_000017</name>
</gene>
<dbReference type="PANTHER" id="PTHR38479:SF2">
    <property type="entry name" value="WINGED HELIX DNA-BINDING DOMAIN-CONTAINING PROTEIN"/>
    <property type="match status" value="1"/>
</dbReference>
<accession>A0A7W4UK38</accession>
<dbReference type="InterPro" id="IPR009351">
    <property type="entry name" value="AlkZ-like"/>
</dbReference>
<comment type="caution">
    <text evidence="1">The sequence shown here is derived from an EMBL/GenBank/DDBJ whole genome shotgun (WGS) entry which is preliminary data.</text>
</comment>